<dbReference type="GO" id="GO:0006355">
    <property type="term" value="P:regulation of DNA-templated transcription"/>
    <property type="evidence" value="ECO:0007669"/>
    <property type="project" value="InterPro"/>
</dbReference>
<dbReference type="InterPro" id="IPR025943">
    <property type="entry name" value="Sigma_54_int_dom_ATP-bd_2"/>
</dbReference>
<evidence type="ECO:0000256" key="1">
    <source>
        <dbReference type="ARBA" id="ARBA00022741"/>
    </source>
</evidence>
<dbReference type="InterPro" id="IPR025662">
    <property type="entry name" value="Sigma_54_int_dom_ATP-bd_1"/>
</dbReference>
<dbReference type="GO" id="GO:0043565">
    <property type="term" value="F:sequence-specific DNA binding"/>
    <property type="evidence" value="ECO:0007669"/>
    <property type="project" value="InterPro"/>
</dbReference>
<dbReference type="CDD" id="cd00009">
    <property type="entry name" value="AAA"/>
    <property type="match status" value="1"/>
</dbReference>
<dbReference type="InterPro" id="IPR003593">
    <property type="entry name" value="AAA+_ATPase"/>
</dbReference>
<dbReference type="InterPro" id="IPR027417">
    <property type="entry name" value="P-loop_NTPase"/>
</dbReference>
<dbReference type="Pfam" id="PF13188">
    <property type="entry name" value="PAS_8"/>
    <property type="match status" value="1"/>
</dbReference>
<keyword evidence="4" id="KW-0238">DNA-binding</keyword>
<dbReference type="PROSITE" id="PS00676">
    <property type="entry name" value="SIGMA54_INTERACT_2"/>
    <property type="match status" value="1"/>
</dbReference>
<evidence type="ECO:0000256" key="3">
    <source>
        <dbReference type="ARBA" id="ARBA00023015"/>
    </source>
</evidence>
<evidence type="ECO:0000256" key="4">
    <source>
        <dbReference type="ARBA" id="ARBA00023125"/>
    </source>
</evidence>
<proteinExistence type="predicted"/>
<protein>
    <submittedName>
        <fullName evidence="8">PAS domain S-box-containing protein</fullName>
    </submittedName>
</protein>
<dbReference type="CDD" id="cd00130">
    <property type="entry name" value="PAS"/>
    <property type="match status" value="2"/>
</dbReference>
<keyword evidence="2" id="KW-0067">ATP-binding</keyword>
<dbReference type="GO" id="GO:0005524">
    <property type="term" value="F:ATP binding"/>
    <property type="evidence" value="ECO:0007669"/>
    <property type="project" value="UniProtKB-KW"/>
</dbReference>
<dbReference type="RefSeq" id="WP_157109929.1">
    <property type="nucleotide sequence ID" value="NZ_LT838272.1"/>
</dbReference>
<evidence type="ECO:0000256" key="2">
    <source>
        <dbReference type="ARBA" id="ARBA00022840"/>
    </source>
</evidence>
<dbReference type="Gene3D" id="3.40.50.300">
    <property type="entry name" value="P-loop containing nucleotide triphosphate hydrolases"/>
    <property type="match status" value="1"/>
</dbReference>
<dbReference type="Gene3D" id="3.30.450.20">
    <property type="entry name" value="PAS domain"/>
    <property type="match status" value="2"/>
</dbReference>
<feature type="domain" description="PAS" evidence="7">
    <location>
        <begin position="109"/>
        <end position="153"/>
    </location>
</feature>
<gene>
    <name evidence="8" type="ORF">SAMN00808754_2101</name>
</gene>
<dbReference type="InterPro" id="IPR025944">
    <property type="entry name" value="Sigma_54_int_dom_CS"/>
</dbReference>
<dbReference type="Pfam" id="PF00158">
    <property type="entry name" value="Sigma54_activat"/>
    <property type="match status" value="1"/>
</dbReference>
<dbReference type="InterPro" id="IPR035965">
    <property type="entry name" value="PAS-like_dom_sf"/>
</dbReference>
<dbReference type="Pfam" id="PF25601">
    <property type="entry name" value="AAA_lid_14"/>
    <property type="match status" value="1"/>
</dbReference>
<dbReference type="InterPro" id="IPR058031">
    <property type="entry name" value="AAA_lid_NorR"/>
</dbReference>
<dbReference type="AlphaFoldDB" id="A0A1W1VXK0"/>
<reference evidence="8 9" key="1">
    <citation type="submission" date="2017-04" db="EMBL/GenBank/DDBJ databases">
        <authorList>
            <person name="Afonso C.L."/>
            <person name="Miller P.J."/>
            <person name="Scott M.A."/>
            <person name="Spackman E."/>
            <person name="Goraichik I."/>
            <person name="Dimitrov K.M."/>
            <person name="Suarez D.L."/>
            <person name="Swayne D.E."/>
        </authorList>
    </citation>
    <scope>NUCLEOTIDE SEQUENCE [LARGE SCALE GENOMIC DNA]</scope>
    <source>
        <strain evidence="8 9">ToBE</strain>
    </source>
</reference>
<dbReference type="PRINTS" id="PR01590">
    <property type="entry name" value="HTHFIS"/>
</dbReference>
<feature type="domain" description="Sigma-54 factor interaction" evidence="6">
    <location>
        <begin position="253"/>
        <end position="483"/>
    </location>
</feature>
<dbReference type="Gene3D" id="1.10.8.60">
    <property type="match status" value="1"/>
</dbReference>
<accession>A0A1W1VXK0</accession>
<dbReference type="FunFam" id="3.40.50.300:FF:000006">
    <property type="entry name" value="DNA-binding transcriptional regulator NtrC"/>
    <property type="match status" value="1"/>
</dbReference>
<dbReference type="PANTHER" id="PTHR32071">
    <property type="entry name" value="TRANSCRIPTIONAL REGULATORY PROTEIN"/>
    <property type="match status" value="1"/>
</dbReference>
<keyword evidence="5" id="KW-0804">Transcription</keyword>
<keyword evidence="9" id="KW-1185">Reference proteome</keyword>
<dbReference type="Pfam" id="PF02954">
    <property type="entry name" value="HTH_8"/>
    <property type="match status" value="1"/>
</dbReference>
<dbReference type="InterPro" id="IPR002197">
    <property type="entry name" value="HTH_Fis"/>
</dbReference>
<evidence type="ECO:0000313" key="8">
    <source>
        <dbReference type="EMBL" id="SMB98058.1"/>
    </source>
</evidence>
<dbReference type="PROSITE" id="PS00675">
    <property type="entry name" value="SIGMA54_INTERACT_1"/>
    <property type="match status" value="1"/>
</dbReference>
<dbReference type="STRING" id="698762.SAMN00808754_2101"/>
<dbReference type="Pfam" id="PF13426">
    <property type="entry name" value="PAS_9"/>
    <property type="match status" value="1"/>
</dbReference>
<dbReference type="PANTHER" id="PTHR32071:SF99">
    <property type="entry name" value="TRANSCRIPTIONAL REGULATORY PROTEIN"/>
    <property type="match status" value="1"/>
</dbReference>
<dbReference type="SMART" id="SM00382">
    <property type="entry name" value="AAA"/>
    <property type="match status" value="1"/>
</dbReference>
<dbReference type="EMBL" id="LT838272">
    <property type="protein sequence ID" value="SMB98058.1"/>
    <property type="molecule type" value="Genomic_DNA"/>
</dbReference>
<dbReference type="InterPro" id="IPR002078">
    <property type="entry name" value="Sigma_54_int"/>
</dbReference>
<dbReference type="SMART" id="SM00091">
    <property type="entry name" value="PAS"/>
    <property type="match status" value="2"/>
</dbReference>
<dbReference type="Proteomes" id="UP000192569">
    <property type="component" value="Chromosome I"/>
</dbReference>
<evidence type="ECO:0000313" key="9">
    <source>
        <dbReference type="Proteomes" id="UP000192569"/>
    </source>
</evidence>
<evidence type="ECO:0000259" key="6">
    <source>
        <dbReference type="PROSITE" id="PS50045"/>
    </source>
</evidence>
<dbReference type="InterPro" id="IPR000014">
    <property type="entry name" value="PAS"/>
</dbReference>
<dbReference type="InterPro" id="IPR009057">
    <property type="entry name" value="Homeodomain-like_sf"/>
</dbReference>
<dbReference type="PROSITE" id="PS00688">
    <property type="entry name" value="SIGMA54_INTERACT_3"/>
    <property type="match status" value="1"/>
</dbReference>
<organism evidence="8 9">
    <name type="scientific">Thermanaeromonas toyohensis ToBE</name>
    <dbReference type="NCBI Taxonomy" id="698762"/>
    <lineage>
        <taxon>Bacteria</taxon>
        <taxon>Bacillati</taxon>
        <taxon>Bacillota</taxon>
        <taxon>Clostridia</taxon>
        <taxon>Neomoorellales</taxon>
        <taxon>Neomoorellaceae</taxon>
        <taxon>Thermanaeromonas</taxon>
    </lineage>
</organism>
<dbReference type="OrthoDB" id="9803970at2"/>
<keyword evidence="1" id="KW-0547">Nucleotide-binding</keyword>
<sequence>MPSLDNLVTYILTLLNHGLIWVNKSGIITEFNPQALVILGVPGQDVRGRKLTEVFPASRLSEVLTTRQPLVGTKVQGIKGAIRVSYFPLPEGEGNTVIVLEQWDTGHDLAEIYEALLAELPLGLAVVDKEGKLVFINKYCASLVGWREESAVGLPVAQVLPFSRLFEVVTTGRSYLNPEVQFKGQRLCLAEIPLKNKSGEILGGISRVLPQEAILQDNFKDFYHQFKIMENRLLLYKDELEFLQENLSPWVAIQGISPQIKELKKLAARVAQGEANVLLLGESGTGKDLFARAIHQASRRRKEPFIKINCAAIPENLLEAELFGYEEGAFTGAARGGKPGKFELADGGTVFLDEIGDLPLSMQPKLLRVLQERSFERIGGRKTLNVDVRIIAATNKDLVSLVKEGKFRLDLYYRLAVITLHIPPLRERPMDIEPICRSLIQKFNIKYMLEVQGLSPKVKELFEEYSWPGNVRELENVLEYAFNFLDPEDKLILPEHLPPTFPQSISSGGFELKKAVALAEQEAIKKALLAAKGNKQEAARLLGIHPSGLYQKLKKYNLNEG</sequence>
<evidence type="ECO:0000256" key="5">
    <source>
        <dbReference type="ARBA" id="ARBA00023163"/>
    </source>
</evidence>
<dbReference type="Gene3D" id="1.10.10.60">
    <property type="entry name" value="Homeodomain-like"/>
    <property type="match status" value="1"/>
</dbReference>
<name>A0A1W1VXK0_9FIRM</name>
<dbReference type="PROSITE" id="PS50045">
    <property type="entry name" value="SIGMA54_INTERACT_4"/>
    <property type="match status" value="1"/>
</dbReference>
<evidence type="ECO:0000259" key="7">
    <source>
        <dbReference type="PROSITE" id="PS50112"/>
    </source>
</evidence>
<keyword evidence="3" id="KW-0805">Transcription regulation</keyword>
<dbReference type="SUPFAM" id="SSF55785">
    <property type="entry name" value="PYP-like sensor domain (PAS domain)"/>
    <property type="match status" value="2"/>
</dbReference>
<dbReference type="SUPFAM" id="SSF46689">
    <property type="entry name" value="Homeodomain-like"/>
    <property type="match status" value="1"/>
</dbReference>
<dbReference type="SUPFAM" id="SSF52540">
    <property type="entry name" value="P-loop containing nucleoside triphosphate hydrolases"/>
    <property type="match status" value="1"/>
</dbReference>
<dbReference type="PROSITE" id="PS50112">
    <property type="entry name" value="PAS"/>
    <property type="match status" value="1"/>
</dbReference>